<dbReference type="Proteomes" id="UP000018454">
    <property type="component" value="Unassembled WGS sequence"/>
</dbReference>
<organism evidence="2 3">
    <name type="scientific">Acetobacter pomorum DM001</name>
    <dbReference type="NCBI Taxonomy" id="945681"/>
    <lineage>
        <taxon>Bacteria</taxon>
        <taxon>Pseudomonadati</taxon>
        <taxon>Pseudomonadota</taxon>
        <taxon>Alphaproteobacteria</taxon>
        <taxon>Acetobacterales</taxon>
        <taxon>Acetobacteraceae</taxon>
        <taxon>Acetobacter</taxon>
    </lineage>
</organism>
<dbReference type="AlphaFoldDB" id="F1YRI8"/>
<accession>F1YRI8</accession>
<proteinExistence type="predicted"/>
<protein>
    <submittedName>
        <fullName evidence="2">Mu-like prophage FluMu protein gp29</fullName>
    </submittedName>
</protein>
<dbReference type="InterPro" id="IPR009279">
    <property type="entry name" value="Portal_Mu"/>
</dbReference>
<evidence type="ECO:0000313" key="3">
    <source>
        <dbReference type="Proteomes" id="UP000018454"/>
    </source>
</evidence>
<gene>
    <name evidence="2" type="ORF">APO_0521</name>
</gene>
<evidence type="ECO:0000313" key="2">
    <source>
        <dbReference type="EMBL" id="EGE48673.1"/>
    </source>
</evidence>
<sequence length="579" mass="63271">MPARKGTSMALLDQYGKPIQLSTLRQDVAGPTVLGSRSAISTLSMEWVNPAMVGDMLRAASDGDSQQWQEFCSLIEQKDLHYLGVLSTRKRTISQLPISVEAASSDPIHQKHADYVRDWVKKGILRAALFDMMDALAKGFSVLSVSWNANAAGYWPRKLTYRPQRWFDVSYQDGETVKMRTDAGSSFTPDIDGAVEEIGFATLPPYSCVVHKHPSWSGLTLHSGLTRAIAFNSLFKLFSTRDWGVFVENFGLPMRVGKYGPDSTDDDRNKLWQAVASIANVLGCMIPKGMELDFVEPKNGAGSNDVHERRCKWLDEQTSKAVLGQTGTTDARQGTHAAASVHKLVQDDIERADALLISHTANNQIIKPMIDMKFGSPPDGNYPEVVIGRPDEVPLAEITALVQNLGPQGLKVRADDIYARSGLTPPEDGDVVIGVTAQPQQPLPSRVLPPENKPPKDNPAHVPPPTNESARAPGADDPEQTELKLNAALGKLLRRHAVQKPALVDVLTQSLSHEAERGLASMQDAVRAEFEQATSLENLRDRLDTLGLSDDAFQHAMSMGLLMAELAGEAAMLESMQRA</sequence>
<reference evidence="2 3" key="1">
    <citation type="journal article" date="2011" name="Science">
        <title>Drosophila microbiome modulates host developmental and metabolic homeostasis via insulin signaling.</title>
        <authorList>
            <person name="Shin S.C."/>
            <person name="Kim S.H."/>
            <person name="You H."/>
            <person name="Kim B."/>
            <person name="Kim A.C."/>
            <person name="Lee K.A."/>
            <person name="Yoon J.H."/>
            <person name="Ryu J.H."/>
            <person name="Lee W.J."/>
        </authorList>
    </citation>
    <scope>NUCLEOTIDE SEQUENCE [LARGE SCALE GENOMIC DNA]</scope>
    <source>
        <strain evidence="2 3">DM001</strain>
    </source>
</reference>
<feature type="region of interest" description="Disordered" evidence="1">
    <location>
        <begin position="439"/>
        <end position="478"/>
    </location>
</feature>
<evidence type="ECO:0000256" key="1">
    <source>
        <dbReference type="SAM" id="MobiDB-lite"/>
    </source>
</evidence>
<dbReference type="EMBL" id="AEUP01000010">
    <property type="protein sequence ID" value="EGE48673.1"/>
    <property type="molecule type" value="Genomic_DNA"/>
</dbReference>
<dbReference type="Pfam" id="PF06074">
    <property type="entry name" value="Portal_Mu"/>
    <property type="match status" value="1"/>
</dbReference>
<name>F1YRI8_9PROT</name>
<comment type="caution">
    <text evidence="2">The sequence shown here is derived from an EMBL/GenBank/DDBJ whole genome shotgun (WGS) entry which is preliminary data.</text>
</comment>